<dbReference type="AlphaFoldDB" id="A6JH02"/>
<gene>
    <name evidence="1" type="ORF">rCG_63260</name>
</gene>
<sequence length="70" mass="8087">MRERTYTGRKSFEVQLGHNHRYHERIDLHWSPNILDEASQSRGDKVGIPPCRTSCALWINVMEGASCCLE</sequence>
<accession>A6JH02</accession>
<evidence type="ECO:0000313" key="2">
    <source>
        <dbReference type="Proteomes" id="UP000234681"/>
    </source>
</evidence>
<name>A6JH02_RAT</name>
<dbReference type="EMBL" id="CH473985">
    <property type="protein sequence ID" value="EDL95008.1"/>
    <property type="molecule type" value="Genomic_DNA"/>
</dbReference>
<evidence type="ECO:0000313" key="1">
    <source>
        <dbReference type="EMBL" id="EDL95008.1"/>
    </source>
</evidence>
<reference evidence="2" key="1">
    <citation type="submission" date="2005-09" db="EMBL/GenBank/DDBJ databases">
        <authorList>
            <person name="Mural R.J."/>
            <person name="Li P.W."/>
            <person name="Adams M.D."/>
            <person name="Amanatides P.G."/>
            <person name="Baden-Tillson H."/>
            <person name="Barnstead M."/>
            <person name="Chin S.H."/>
            <person name="Dew I."/>
            <person name="Evans C.A."/>
            <person name="Ferriera S."/>
            <person name="Flanigan M."/>
            <person name="Fosler C."/>
            <person name="Glodek A."/>
            <person name="Gu Z."/>
            <person name="Holt R.A."/>
            <person name="Jennings D."/>
            <person name="Kraft C.L."/>
            <person name="Lu F."/>
            <person name="Nguyen T."/>
            <person name="Nusskern D.R."/>
            <person name="Pfannkoch C.M."/>
            <person name="Sitter C."/>
            <person name="Sutton G.G."/>
            <person name="Venter J.C."/>
            <person name="Wang Z."/>
            <person name="Woodage T."/>
            <person name="Zheng X.H."/>
            <person name="Zhong F."/>
        </authorList>
    </citation>
    <scope>NUCLEOTIDE SEQUENCE [LARGE SCALE GENOMIC DNA]</scope>
    <source>
        <strain>BN</strain>
        <strain evidence="2">Sprague-Dawley</strain>
    </source>
</reference>
<organism evidence="1 2">
    <name type="scientific">Rattus norvegicus</name>
    <name type="common">Rat</name>
    <dbReference type="NCBI Taxonomy" id="10116"/>
    <lineage>
        <taxon>Eukaryota</taxon>
        <taxon>Metazoa</taxon>
        <taxon>Chordata</taxon>
        <taxon>Craniata</taxon>
        <taxon>Vertebrata</taxon>
        <taxon>Euteleostomi</taxon>
        <taxon>Mammalia</taxon>
        <taxon>Eutheria</taxon>
        <taxon>Euarchontoglires</taxon>
        <taxon>Glires</taxon>
        <taxon>Rodentia</taxon>
        <taxon>Myomorpha</taxon>
        <taxon>Muroidea</taxon>
        <taxon>Muridae</taxon>
        <taxon>Murinae</taxon>
        <taxon>Rattus</taxon>
    </lineage>
</organism>
<protein>
    <submittedName>
        <fullName evidence="1">RCG63260</fullName>
    </submittedName>
</protein>
<proteinExistence type="predicted"/>
<dbReference type="Proteomes" id="UP000234681">
    <property type="component" value="Chromosome 13"/>
</dbReference>